<protein>
    <recommendedName>
        <fullName evidence="4">HpcH/HpaI aldolase/citrate lyase domain-containing protein</fullName>
    </recommendedName>
</protein>
<dbReference type="SUPFAM" id="SSF51621">
    <property type="entry name" value="Phosphoenolpyruvate/pyruvate domain"/>
    <property type="match status" value="1"/>
</dbReference>
<dbReference type="GO" id="GO:0005737">
    <property type="term" value="C:cytoplasm"/>
    <property type="evidence" value="ECO:0007669"/>
    <property type="project" value="TreeGrafter"/>
</dbReference>
<gene>
    <name evidence="5" type="ORF">METZ01_LOCUS55023</name>
</gene>
<reference evidence="5" key="1">
    <citation type="submission" date="2018-05" db="EMBL/GenBank/DDBJ databases">
        <authorList>
            <person name="Lanie J.A."/>
            <person name="Ng W.-L."/>
            <person name="Kazmierczak K.M."/>
            <person name="Andrzejewski T.M."/>
            <person name="Davidsen T.M."/>
            <person name="Wayne K.J."/>
            <person name="Tettelin H."/>
            <person name="Glass J.I."/>
            <person name="Rusch D."/>
            <person name="Podicherti R."/>
            <person name="Tsui H.-C.T."/>
            <person name="Winkler M.E."/>
        </authorList>
    </citation>
    <scope>NUCLEOTIDE SEQUENCE</scope>
</reference>
<dbReference type="EMBL" id="UINC01002977">
    <property type="protein sequence ID" value="SVA02169.1"/>
    <property type="molecule type" value="Genomic_DNA"/>
</dbReference>
<dbReference type="InterPro" id="IPR015813">
    <property type="entry name" value="Pyrv/PenolPyrv_kinase-like_dom"/>
</dbReference>
<dbReference type="GO" id="GO:0016832">
    <property type="term" value="F:aldehyde-lyase activity"/>
    <property type="evidence" value="ECO:0007669"/>
    <property type="project" value="TreeGrafter"/>
</dbReference>
<accession>A0A381SF96</accession>
<comment type="similarity">
    <text evidence="1">Belongs to the HpcH/HpaI aldolase family.</text>
</comment>
<dbReference type="InterPro" id="IPR005000">
    <property type="entry name" value="Aldolase/citrate-lyase_domain"/>
</dbReference>
<keyword evidence="3" id="KW-0456">Lyase</keyword>
<dbReference type="AlphaFoldDB" id="A0A381SF96"/>
<feature type="domain" description="HpcH/HpaI aldolase/citrate lyase" evidence="4">
    <location>
        <begin position="100"/>
        <end position="254"/>
    </location>
</feature>
<dbReference type="Gene3D" id="3.20.20.60">
    <property type="entry name" value="Phosphoenolpyruvate-binding domains"/>
    <property type="match status" value="1"/>
</dbReference>
<evidence type="ECO:0000259" key="4">
    <source>
        <dbReference type="Pfam" id="PF03328"/>
    </source>
</evidence>
<sequence length="296" mass="32815">MAKRINKCIELLEQGQPYYTTHPSELSYEAGLEDSQTWADMLMMDFEHHPFDTVGLTNYMRGLKDGGPTPSGHLTPTVLCTLPSNAISPEEVRYNAWQARHVLSAGVHGILHTHTRTAESVKAFVQITRYPFQSLSRDVIGEGLRGAGGQRPANEIWGLTGSEYAKVADPWPLNPDGELILGLKIEDRHCLANVDDIAAVPGIAFAEWGPGDMGMSFMDPDAHDPPYPQVMDDARDQIKTALDNNGIGFYSSWADDDMTMEQRVDYSLDVLGVKMMGATKEWAEYGRKKTGRKMPV</sequence>
<evidence type="ECO:0000256" key="2">
    <source>
        <dbReference type="ARBA" id="ARBA00022723"/>
    </source>
</evidence>
<organism evidence="5">
    <name type="scientific">marine metagenome</name>
    <dbReference type="NCBI Taxonomy" id="408172"/>
    <lineage>
        <taxon>unclassified sequences</taxon>
        <taxon>metagenomes</taxon>
        <taxon>ecological metagenomes</taxon>
    </lineage>
</organism>
<dbReference type="GO" id="GO:0046872">
    <property type="term" value="F:metal ion binding"/>
    <property type="evidence" value="ECO:0007669"/>
    <property type="project" value="UniProtKB-KW"/>
</dbReference>
<evidence type="ECO:0000256" key="1">
    <source>
        <dbReference type="ARBA" id="ARBA00005568"/>
    </source>
</evidence>
<dbReference type="PANTHER" id="PTHR30502">
    <property type="entry name" value="2-KETO-3-DEOXY-L-RHAMNONATE ALDOLASE"/>
    <property type="match status" value="1"/>
</dbReference>
<evidence type="ECO:0000256" key="3">
    <source>
        <dbReference type="ARBA" id="ARBA00023239"/>
    </source>
</evidence>
<keyword evidence="2" id="KW-0479">Metal-binding</keyword>
<dbReference type="Pfam" id="PF03328">
    <property type="entry name" value="HpcH_HpaI"/>
    <property type="match status" value="1"/>
</dbReference>
<name>A0A381SF96_9ZZZZ</name>
<dbReference type="PANTHER" id="PTHR30502:SF0">
    <property type="entry name" value="PHOSPHOENOLPYRUVATE CARBOXYLASE FAMILY PROTEIN"/>
    <property type="match status" value="1"/>
</dbReference>
<dbReference type="InterPro" id="IPR040442">
    <property type="entry name" value="Pyrv_kinase-like_dom_sf"/>
</dbReference>
<dbReference type="InterPro" id="IPR050251">
    <property type="entry name" value="HpcH-HpaI_aldolase"/>
</dbReference>
<proteinExistence type="inferred from homology"/>
<evidence type="ECO:0000313" key="5">
    <source>
        <dbReference type="EMBL" id="SVA02169.1"/>
    </source>
</evidence>